<reference evidence="2" key="1">
    <citation type="journal article" date="2023" name="Mol. Phylogenet. Evol.">
        <title>Genome-scale phylogeny and comparative genomics of the fungal order Sordariales.</title>
        <authorList>
            <person name="Hensen N."/>
            <person name="Bonometti L."/>
            <person name="Westerberg I."/>
            <person name="Brannstrom I.O."/>
            <person name="Guillou S."/>
            <person name="Cros-Aarteil S."/>
            <person name="Calhoun S."/>
            <person name="Haridas S."/>
            <person name="Kuo A."/>
            <person name="Mondo S."/>
            <person name="Pangilinan J."/>
            <person name="Riley R."/>
            <person name="LaButti K."/>
            <person name="Andreopoulos B."/>
            <person name="Lipzen A."/>
            <person name="Chen C."/>
            <person name="Yan M."/>
            <person name="Daum C."/>
            <person name="Ng V."/>
            <person name="Clum A."/>
            <person name="Steindorff A."/>
            <person name="Ohm R.A."/>
            <person name="Martin F."/>
            <person name="Silar P."/>
            <person name="Natvig D.O."/>
            <person name="Lalanne C."/>
            <person name="Gautier V."/>
            <person name="Ament-Velasquez S.L."/>
            <person name="Kruys A."/>
            <person name="Hutchinson M.I."/>
            <person name="Powell A.J."/>
            <person name="Barry K."/>
            <person name="Miller A.N."/>
            <person name="Grigoriev I.V."/>
            <person name="Debuchy R."/>
            <person name="Gladieux P."/>
            <person name="Hiltunen Thoren M."/>
            <person name="Johannesson H."/>
        </authorList>
    </citation>
    <scope>NUCLEOTIDE SEQUENCE</scope>
    <source>
        <strain evidence="2">CBS 123565</strain>
    </source>
</reference>
<feature type="compositionally biased region" description="Polar residues" evidence="1">
    <location>
        <begin position="66"/>
        <end position="85"/>
    </location>
</feature>
<comment type="caution">
    <text evidence="2">The sequence shown here is derived from an EMBL/GenBank/DDBJ whole genome shotgun (WGS) entry which is preliminary data.</text>
</comment>
<accession>A0AAN6UD26</accession>
<feature type="region of interest" description="Disordered" evidence="1">
    <location>
        <begin position="56"/>
        <end position="85"/>
    </location>
</feature>
<sequence length="137" mass="14454">DNPPLVGKLCFLASHSQPPQAVTPDERETACVAGRCSGASPVQSLVTSCLHSVPATAARESHGRQRNLSPSHTSNLPSPLDNNEATSSASYRILPVFVSLFASLSRTLFRRVQIPNSPLDAAGVVLAVRYPVQGPAI</sequence>
<dbReference type="Proteomes" id="UP001304895">
    <property type="component" value="Unassembled WGS sequence"/>
</dbReference>
<evidence type="ECO:0000313" key="3">
    <source>
        <dbReference type="Proteomes" id="UP001304895"/>
    </source>
</evidence>
<organism evidence="2 3">
    <name type="scientific">Trichocladium antarcticum</name>
    <dbReference type="NCBI Taxonomy" id="1450529"/>
    <lineage>
        <taxon>Eukaryota</taxon>
        <taxon>Fungi</taxon>
        <taxon>Dikarya</taxon>
        <taxon>Ascomycota</taxon>
        <taxon>Pezizomycotina</taxon>
        <taxon>Sordariomycetes</taxon>
        <taxon>Sordariomycetidae</taxon>
        <taxon>Sordariales</taxon>
        <taxon>Chaetomiaceae</taxon>
        <taxon>Trichocladium</taxon>
    </lineage>
</organism>
<feature type="non-terminal residue" evidence="2">
    <location>
        <position position="1"/>
    </location>
</feature>
<keyword evidence="3" id="KW-1185">Reference proteome</keyword>
<protein>
    <submittedName>
        <fullName evidence="2">Uncharacterized protein</fullName>
    </submittedName>
</protein>
<dbReference type="EMBL" id="MU853432">
    <property type="protein sequence ID" value="KAK4130788.1"/>
    <property type="molecule type" value="Genomic_DNA"/>
</dbReference>
<name>A0AAN6UD26_9PEZI</name>
<gene>
    <name evidence="2" type="ORF">BT67DRAFT_410339</name>
</gene>
<proteinExistence type="predicted"/>
<dbReference type="AlphaFoldDB" id="A0AAN6UD26"/>
<evidence type="ECO:0000313" key="2">
    <source>
        <dbReference type="EMBL" id="KAK4130788.1"/>
    </source>
</evidence>
<evidence type="ECO:0000256" key="1">
    <source>
        <dbReference type="SAM" id="MobiDB-lite"/>
    </source>
</evidence>
<reference evidence="2" key="2">
    <citation type="submission" date="2023-05" db="EMBL/GenBank/DDBJ databases">
        <authorList>
            <consortium name="Lawrence Berkeley National Laboratory"/>
            <person name="Steindorff A."/>
            <person name="Hensen N."/>
            <person name="Bonometti L."/>
            <person name="Westerberg I."/>
            <person name="Brannstrom I.O."/>
            <person name="Guillou S."/>
            <person name="Cros-Aarteil S."/>
            <person name="Calhoun S."/>
            <person name="Haridas S."/>
            <person name="Kuo A."/>
            <person name="Mondo S."/>
            <person name="Pangilinan J."/>
            <person name="Riley R."/>
            <person name="Labutti K."/>
            <person name="Andreopoulos B."/>
            <person name="Lipzen A."/>
            <person name="Chen C."/>
            <person name="Yanf M."/>
            <person name="Daum C."/>
            <person name="Ng V."/>
            <person name="Clum A."/>
            <person name="Ohm R."/>
            <person name="Martin F."/>
            <person name="Silar P."/>
            <person name="Natvig D."/>
            <person name="Lalanne C."/>
            <person name="Gautier V."/>
            <person name="Ament-Velasquez S.L."/>
            <person name="Kruys A."/>
            <person name="Hutchinson M.I."/>
            <person name="Powell A.J."/>
            <person name="Barry K."/>
            <person name="Miller A.N."/>
            <person name="Grigoriev I.V."/>
            <person name="Debuchy R."/>
            <person name="Gladieux P."/>
            <person name="Thoren M.H."/>
            <person name="Johannesson H."/>
        </authorList>
    </citation>
    <scope>NUCLEOTIDE SEQUENCE</scope>
    <source>
        <strain evidence="2">CBS 123565</strain>
    </source>
</reference>